<feature type="region of interest" description="Disordered" evidence="1">
    <location>
        <begin position="209"/>
        <end position="228"/>
    </location>
</feature>
<evidence type="ECO:0000313" key="2">
    <source>
        <dbReference type="EMBL" id="OBA86068.1"/>
    </source>
</evidence>
<dbReference type="EMBL" id="LZSF01000161">
    <property type="protein sequence ID" value="OBA86068.1"/>
    <property type="molecule type" value="Genomic_DNA"/>
</dbReference>
<dbReference type="AlphaFoldDB" id="A0A1A0MMS3"/>
<dbReference type="Proteomes" id="UP000093962">
    <property type="component" value="Unassembled WGS sequence"/>
</dbReference>
<comment type="caution">
    <text evidence="2">The sequence shown here is derived from an EMBL/GenBank/DDBJ whole genome shotgun (WGS) entry which is preliminary data.</text>
</comment>
<accession>A0A1A0MMS3</accession>
<sequence>MDEMPAEAAEDEVIHQEVISKLPPRLVHEKRNTWAYFEAEVTEPIDPASVCHDELSTIHWYDRADLATVDSPEPVGIPGDYRGVDPIEDVALPPRMAWSGPDKKAALEEAIRVYGIEPGQWFDLEWPPSAHLWDPGIVFQTDFTPCGVHAELDGDEECPECQDSVQDVVEQMAQWKWTTTLRINAIAFDDDGRERSTEVHVEQGYEVATTDQDPREVLIGPPDRDRHW</sequence>
<evidence type="ECO:0000313" key="3">
    <source>
        <dbReference type="Proteomes" id="UP000093962"/>
    </source>
</evidence>
<name>A0A1A0MMS3_MYCMU</name>
<dbReference type="RefSeq" id="WP_064859443.1">
    <property type="nucleotide sequence ID" value="NZ_LZSF01000161.1"/>
</dbReference>
<proteinExistence type="predicted"/>
<evidence type="ECO:0000256" key="1">
    <source>
        <dbReference type="SAM" id="MobiDB-lite"/>
    </source>
</evidence>
<gene>
    <name evidence="2" type="ORF">A5642_23260</name>
</gene>
<reference evidence="2 3" key="1">
    <citation type="submission" date="2016-06" db="EMBL/GenBank/DDBJ databases">
        <authorList>
            <person name="Kjaerup R.B."/>
            <person name="Dalgaard T.S."/>
            <person name="Juul-Madsen H.R."/>
        </authorList>
    </citation>
    <scope>NUCLEOTIDE SEQUENCE [LARGE SCALE GENOMIC DNA]</scope>
    <source>
        <strain evidence="2 3">1199456.5</strain>
    </source>
</reference>
<dbReference type="OrthoDB" id="4543971at2"/>
<feature type="compositionally biased region" description="Basic and acidic residues" evidence="1">
    <location>
        <begin position="212"/>
        <end position="228"/>
    </location>
</feature>
<protein>
    <submittedName>
        <fullName evidence="2">Uncharacterized protein</fullName>
    </submittedName>
</protein>
<organism evidence="2 3">
    <name type="scientific">Mycolicibacterium mucogenicum</name>
    <name type="common">Mycobacterium mucogenicum</name>
    <dbReference type="NCBI Taxonomy" id="56689"/>
    <lineage>
        <taxon>Bacteria</taxon>
        <taxon>Bacillati</taxon>
        <taxon>Actinomycetota</taxon>
        <taxon>Actinomycetes</taxon>
        <taxon>Mycobacteriales</taxon>
        <taxon>Mycobacteriaceae</taxon>
        <taxon>Mycolicibacterium</taxon>
    </lineage>
</organism>